<dbReference type="EMBL" id="JAALLH010000001">
    <property type="protein sequence ID" value="NIY69005.1"/>
    <property type="molecule type" value="Genomic_DNA"/>
</dbReference>
<organism evidence="1 2">
    <name type="scientific">Streptomyces malaysiensis</name>
    <dbReference type="NCBI Taxonomy" id="92644"/>
    <lineage>
        <taxon>Bacteria</taxon>
        <taxon>Bacillati</taxon>
        <taxon>Actinomycetota</taxon>
        <taxon>Actinomycetes</taxon>
        <taxon>Kitasatosporales</taxon>
        <taxon>Streptomycetaceae</taxon>
        <taxon>Streptomyces</taxon>
        <taxon>Streptomyces violaceusniger group</taxon>
    </lineage>
</organism>
<dbReference type="Proteomes" id="UP000536624">
    <property type="component" value="Unassembled WGS sequence"/>
</dbReference>
<gene>
    <name evidence="1" type="ORF">SMALB_7106</name>
</gene>
<protein>
    <submittedName>
        <fullName evidence="1">Uncharacterized protein</fullName>
    </submittedName>
</protein>
<evidence type="ECO:0000313" key="1">
    <source>
        <dbReference type="EMBL" id="NIY69005.1"/>
    </source>
</evidence>
<reference evidence="1 2" key="1">
    <citation type="submission" date="2020-02" db="EMBL/GenBank/DDBJ databases">
        <title>Streptomyces malaysiensis DSM14702 (JHCC583434, PFL_A843) Genome sequencing and assembly.</title>
        <authorList>
            <person name="Samborskyy M."/>
        </authorList>
    </citation>
    <scope>NUCLEOTIDE SEQUENCE [LARGE SCALE GENOMIC DNA]</scope>
    <source>
        <strain evidence="1 2">DSM 14702</strain>
    </source>
</reference>
<dbReference type="RefSeq" id="WP_244453229.1">
    <property type="nucleotide sequence ID" value="NZ_JAALLH010000001.1"/>
</dbReference>
<comment type="caution">
    <text evidence="1">The sequence shown here is derived from an EMBL/GenBank/DDBJ whole genome shotgun (WGS) entry which is preliminary data.</text>
</comment>
<evidence type="ECO:0000313" key="2">
    <source>
        <dbReference type="Proteomes" id="UP000536624"/>
    </source>
</evidence>
<accession>A0A7X6B0N4</accession>
<dbReference type="AlphaFoldDB" id="A0A7X6B0N4"/>
<name>A0A7X6B0N4_STRMQ</name>
<proteinExistence type="predicted"/>
<sequence>MATMPAGSVKFALPAARDVPRHGLYALFGVWLSLTVVRQFPSPWANRICHRVDPTSTMLPISTFFAPRPGDTDSHLLVRDKLADGTVTAWEEYPLIAKRSLRHMVWHPGRRAEKALFDVFNELRQTLHTEQRIEELQLTVPYLIVLNFVTNHCAHDPAAEKTQFLLATSGGYDVDDEPRGVLTSAFHDLR</sequence>